<evidence type="ECO:0008006" key="5">
    <source>
        <dbReference type="Google" id="ProtNLM"/>
    </source>
</evidence>
<feature type="compositionally biased region" description="Polar residues" evidence="2">
    <location>
        <begin position="633"/>
        <end position="651"/>
    </location>
</feature>
<dbReference type="EMBL" id="AFYH01016890">
    <property type="status" value="NOT_ANNOTATED_CDS"/>
    <property type="molecule type" value="Genomic_DNA"/>
</dbReference>
<feature type="coiled-coil region" evidence="1">
    <location>
        <begin position="53"/>
        <end position="87"/>
    </location>
</feature>
<reference evidence="4" key="1">
    <citation type="submission" date="2011-08" db="EMBL/GenBank/DDBJ databases">
        <title>The draft genome of Latimeria chalumnae.</title>
        <authorList>
            <person name="Di Palma F."/>
            <person name="Alfoldi J."/>
            <person name="Johnson J."/>
            <person name="Berlin A."/>
            <person name="Gnerre S."/>
            <person name="Jaffe D."/>
            <person name="MacCallum I."/>
            <person name="Young S."/>
            <person name="Walker B.J."/>
            <person name="Lander E."/>
            <person name="Lindblad-Toh K."/>
        </authorList>
    </citation>
    <scope>NUCLEOTIDE SEQUENCE [LARGE SCALE GENOMIC DNA]</scope>
    <source>
        <strain evidence="4">Wild caught</strain>
    </source>
</reference>
<sequence>MERRRLEWNHADSLREKDEMVVKLHEELGRVKTGWDTHITQVSKETVAKDLQVQSLQEQEVKLKAEVARLKEDVERYKQQLSLAVEREHGLEQARVQAELDWQQRCEDAERNYYLKSEGLIQGLSKARDQARAELREKERELQEMETVVRTLTLERDGAMASLRKHRILPEKEAQISTGDGSSPTGADFPSDEIRKLQQQNTGLRAVIVEMRRDMEAVLSEQIPANPSKGKSPDAAKPISAFGDRVNDVSELVTHEYVCSLEEEVRELKQKCRQLEQRLEEALKSPSKSAAPPSGLPLSADNAYLQNHIRTLNETIGGLRAEKVSTAAALKKHEARVAHMDAMMVQLTQQVRQKQVEIEQLQYELTKQKQQSDSEILRLQERTVGLELQLTEARKEAEEYFKGNLQQNLAAVALGNEVSALKLDLASRHSPVIVEQSEAVKQLQEEILHLQQQLHGAGSGDGPFRHPGSSIQALQAKLKQAVRQISQLSREKQQLIAMGNQLRAELIRAGLDAPLAGQQRLDAPRLVVPVTPWSDLGTVSAKGLAMEAQSRLSALEQLQYQLTSQELQYVQRDRFHQPRVTVQPNSSESENREKNPWGQSTRAGKSAVSQKQESSVNCDTGHAKEKSHPEFVQSEQQGPSQSLTGSRPCSQQSALISSVGAGNSLQDVWQMLDGGSSPSIFTPRDNVNPDVRKEEGDSQIQQPGRAKNNQRNEPKFIIQGMKTNMQEKDKLVRPVQESPMKPRQPGKTPKIRNYNIKD</sequence>
<dbReference type="GO" id="GO:0060271">
    <property type="term" value="P:cilium assembly"/>
    <property type="evidence" value="ECO:0007669"/>
    <property type="project" value="TreeGrafter"/>
</dbReference>
<feature type="coiled-coil region" evidence="1">
    <location>
        <begin position="330"/>
        <end position="396"/>
    </location>
</feature>
<organism evidence="3 4">
    <name type="scientific">Latimeria chalumnae</name>
    <name type="common">Coelacanth</name>
    <dbReference type="NCBI Taxonomy" id="7897"/>
    <lineage>
        <taxon>Eukaryota</taxon>
        <taxon>Metazoa</taxon>
        <taxon>Chordata</taxon>
        <taxon>Craniata</taxon>
        <taxon>Vertebrata</taxon>
        <taxon>Euteleostomi</taxon>
        <taxon>Coelacanthiformes</taxon>
        <taxon>Coelacanthidae</taxon>
        <taxon>Latimeria</taxon>
    </lineage>
</organism>
<dbReference type="OMA" id="CELELYD"/>
<dbReference type="eggNOG" id="ENOG502QSW3">
    <property type="taxonomic scope" value="Eukaryota"/>
</dbReference>
<dbReference type="GeneTree" id="ENSGT00940000153251"/>
<feature type="region of interest" description="Disordered" evidence="2">
    <location>
        <begin position="578"/>
        <end position="651"/>
    </location>
</feature>
<reference evidence="3" key="3">
    <citation type="submission" date="2025-09" db="UniProtKB">
        <authorList>
            <consortium name="Ensembl"/>
        </authorList>
    </citation>
    <scope>IDENTIFICATION</scope>
</reference>
<feature type="compositionally biased region" description="Polar residues" evidence="2">
    <location>
        <begin position="698"/>
        <end position="711"/>
    </location>
</feature>
<evidence type="ECO:0000256" key="2">
    <source>
        <dbReference type="SAM" id="MobiDB-lite"/>
    </source>
</evidence>
<dbReference type="Proteomes" id="UP000008672">
    <property type="component" value="Unassembled WGS sequence"/>
</dbReference>
<feature type="region of interest" description="Disordered" evidence="2">
    <location>
        <begin position="669"/>
        <end position="758"/>
    </location>
</feature>
<dbReference type="GO" id="GO:0007020">
    <property type="term" value="P:microtubule nucleation"/>
    <property type="evidence" value="ECO:0007669"/>
    <property type="project" value="TreeGrafter"/>
</dbReference>
<dbReference type="AlphaFoldDB" id="M3XH20"/>
<evidence type="ECO:0000313" key="3">
    <source>
        <dbReference type="Ensembl" id="ENSLACP00000022026.1"/>
    </source>
</evidence>
<keyword evidence="4" id="KW-1185">Reference proteome</keyword>
<reference evidence="3" key="2">
    <citation type="submission" date="2025-08" db="UniProtKB">
        <authorList>
            <consortium name="Ensembl"/>
        </authorList>
    </citation>
    <scope>IDENTIFICATION</scope>
</reference>
<dbReference type="InterPro" id="IPR042481">
    <property type="entry name" value="CCDC57"/>
</dbReference>
<dbReference type="FunCoup" id="M3XH20">
    <property type="interactions" value="240"/>
</dbReference>
<dbReference type="GO" id="GO:0007099">
    <property type="term" value="P:centriole replication"/>
    <property type="evidence" value="ECO:0007669"/>
    <property type="project" value="TreeGrafter"/>
</dbReference>
<proteinExistence type="predicted"/>
<dbReference type="HOGENOM" id="CLU_011424_0_0_1"/>
<evidence type="ECO:0000313" key="4">
    <source>
        <dbReference type="Proteomes" id="UP000008672"/>
    </source>
</evidence>
<dbReference type="InParanoid" id="M3XH20"/>
<accession>M3XH20</accession>
<dbReference type="GO" id="GO:0034451">
    <property type="term" value="C:centriolar satellite"/>
    <property type="evidence" value="ECO:0007669"/>
    <property type="project" value="TreeGrafter"/>
</dbReference>
<dbReference type="Ensembl" id="ENSLACT00000025616.1">
    <property type="protein sequence ID" value="ENSLACP00000022026.1"/>
    <property type="gene ID" value="ENSLACG00000022423.1"/>
</dbReference>
<dbReference type="GO" id="GO:0045931">
    <property type="term" value="P:positive regulation of mitotic cell cycle"/>
    <property type="evidence" value="ECO:0007669"/>
    <property type="project" value="TreeGrafter"/>
</dbReference>
<keyword evidence="1" id="KW-0175">Coiled coil</keyword>
<feature type="coiled-coil region" evidence="1">
    <location>
        <begin position="258"/>
        <end position="285"/>
    </location>
</feature>
<dbReference type="STRING" id="7897.ENSLACP00000022026"/>
<protein>
    <recommendedName>
        <fullName evidence="5">Coiled-coil domain containing 57</fullName>
    </recommendedName>
</protein>
<dbReference type="EMBL" id="AFYH01016889">
    <property type="status" value="NOT_ANNOTATED_CDS"/>
    <property type="molecule type" value="Genomic_DNA"/>
</dbReference>
<dbReference type="EMBL" id="AFYH01016892">
    <property type="status" value="NOT_ANNOTATED_CDS"/>
    <property type="molecule type" value="Genomic_DNA"/>
</dbReference>
<dbReference type="GO" id="GO:0005814">
    <property type="term" value="C:centriole"/>
    <property type="evidence" value="ECO:0007669"/>
    <property type="project" value="TreeGrafter"/>
</dbReference>
<feature type="coiled-coil region" evidence="1">
    <location>
        <begin position="121"/>
        <end position="155"/>
    </location>
</feature>
<dbReference type="GO" id="GO:0005876">
    <property type="term" value="C:spindle microtubule"/>
    <property type="evidence" value="ECO:0007669"/>
    <property type="project" value="TreeGrafter"/>
</dbReference>
<dbReference type="PANTHER" id="PTHR46725">
    <property type="entry name" value="COILED-COIL DOMAIN-CONTAINING PROTEIN 57"/>
    <property type="match status" value="1"/>
</dbReference>
<evidence type="ECO:0000256" key="1">
    <source>
        <dbReference type="SAM" id="Coils"/>
    </source>
</evidence>
<dbReference type="EMBL" id="AFYH01016891">
    <property type="status" value="NOT_ANNOTATED_CDS"/>
    <property type="molecule type" value="Genomic_DNA"/>
</dbReference>
<feature type="compositionally biased region" description="Polar residues" evidence="2">
    <location>
        <begin position="597"/>
        <end position="618"/>
    </location>
</feature>
<feature type="coiled-coil region" evidence="1">
    <location>
        <begin position="433"/>
        <end position="505"/>
    </location>
</feature>
<dbReference type="PANTHER" id="PTHR46725:SF1">
    <property type="entry name" value="COILED-COIL DOMAIN-CONTAINING PROTEIN 57"/>
    <property type="match status" value="1"/>
</dbReference>
<name>M3XH20_LATCH</name>